<dbReference type="PANTHER" id="PTHR21599:SF0">
    <property type="entry name" value="GLYCERATE KINASE"/>
    <property type="match status" value="1"/>
</dbReference>
<dbReference type="Pfam" id="PF02595">
    <property type="entry name" value="Gly_kinase"/>
    <property type="match status" value="1"/>
</dbReference>
<dbReference type="Gene3D" id="3.90.1510.10">
    <property type="entry name" value="Glycerate kinase, domain 2"/>
    <property type="match status" value="1"/>
</dbReference>
<accession>A0A2G1VR75</accession>
<protein>
    <recommendedName>
        <fullName evidence="7">Glycerate kinase</fullName>
    </recommendedName>
</protein>
<name>A0A2G1VR75_9FLAO</name>
<keyword evidence="2 4" id="KW-0808">Transferase</keyword>
<evidence type="ECO:0000256" key="1">
    <source>
        <dbReference type="ARBA" id="ARBA00006284"/>
    </source>
</evidence>
<dbReference type="EMBL" id="NQXA01000007">
    <property type="protein sequence ID" value="PHQ29277.1"/>
    <property type="molecule type" value="Genomic_DNA"/>
</dbReference>
<evidence type="ECO:0000313" key="5">
    <source>
        <dbReference type="EMBL" id="PHQ29277.1"/>
    </source>
</evidence>
<dbReference type="Proteomes" id="UP000229433">
    <property type="component" value="Unassembled WGS sequence"/>
</dbReference>
<evidence type="ECO:0000256" key="3">
    <source>
        <dbReference type="ARBA" id="ARBA00022777"/>
    </source>
</evidence>
<dbReference type="InterPro" id="IPR004381">
    <property type="entry name" value="Glycerate_kinase"/>
</dbReference>
<dbReference type="RefSeq" id="WP_099646128.1">
    <property type="nucleotide sequence ID" value="NZ_KZ319290.1"/>
</dbReference>
<reference evidence="5 6" key="1">
    <citation type="submission" date="2017-08" db="EMBL/GenBank/DDBJ databases">
        <title>The whole genome shortgun sequences of strain Leeuwenhoekiella nanhaiensis G18 from the South China Sea.</title>
        <authorList>
            <person name="Liu Q."/>
        </authorList>
    </citation>
    <scope>NUCLEOTIDE SEQUENCE [LARGE SCALE GENOMIC DNA]</scope>
    <source>
        <strain evidence="5 6">G18</strain>
    </source>
</reference>
<keyword evidence="3 4" id="KW-0418">Kinase</keyword>
<dbReference type="OrthoDB" id="9774290at2"/>
<dbReference type="PIRSF" id="PIRSF006078">
    <property type="entry name" value="GlxK"/>
    <property type="match status" value="1"/>
</dbReference>
<organism evidence="5 6">
    <name type="scientific">Leeuwenhoekiella nanhaiensis</name>
    <dbReference type="NCBI Taxonomy" id="1655491"/>
    <lineage>
        <taxon>Bacteria</taxon>
        <taxon>Pseudomonadati</taxon>
        <taxon>Bacteroidota</taxon>
        <taxon>Flavobacteriia</taxon>
        <taxon>Flavobacteriales</taxon>
        <taxon>Flavobacteriaceae</taxon>
        <taxon>Leeuwenhoekiella</taxon>
    </lineage>
</organism>
<dbReference type="InterPro" id="IPR018197">
    <property type="entry name" value="Glycerate_kinase_RE-like"/>
</dbReference>
<gene>
    <name evidence="5" type="ORF">CJ305_10005</name>
</gene>
<sequence>MKILVAPDSFKESLSASEVARAIASGIERCLPQAQCKLLPFSDGGEGAFEVLGALNLGKCIAVETQDPLGRALTAPYFEFADSKTVWIELSQASGLALLKPEEQNPLNTSTYGTGLQIRHALERGKEHIILGIGGSATHDVATGIFNALGGKLLDANGNTLDASGATLEKCRAINAENLVPELKSSRFTIACDVQNKLTGIHGAAFIYAAQKGATPDIIDRLERATVRFGTMLEKETEKKILDQEGGGAAGGTAAGMLAFTDAELKNGFDILAELTGLEDQIKQADLIITGEGRTDDQSTFGKVPFKIAALAQKHRKPVLLYSGGVTADPQVLMDCGFTGAFAIKTEAMTLEYAKKNAARLLSDKVAHTLKDFI</sequence>
<dbReference type="GO" id="GO:0008887">
    <property type="term" value="F:glycerate kinase activity"/>
    <property type="evidence" value="ECO:0007669"/>
    <property type="project" value="UniProtKB-UniRule"/>
</dbReference>
<keyword evidence="6" id="KW-1185">Reference proteome</keyword>
<comment type="caution">
    <text evidence="5">The sequence shown here is derived from an EMBL/GenBank/DDBJ whole genome shotgun (WGS) entry which is preliminary data.</text>
</comment>
<dbReference type="Gene3D" id="3.40.50.10350">
    <property type="entry name" value="Glycerate kinase, domain 1"/>
    <property type="match status" value="1"/>
</dbReference>
<dbReference type="InterPro" id="IPR018193">
    <property type="entry name" value="Glyc_kinase_flavodox-like_fold"/>
</dbReference>
<evidence type="ECO:0000256" key="4">
    <source>
        <dbReference type="PIRNR" id="PIRNR006078"/>
    </source>
</evidence>
<dbReference type="GO" id="GO:0031388">
    <property type="term" value="P:organic acid phosphorylation"/>
    <property type="evidence" value="ECO:0007669"/>
    <property type="project" value="UniProtKB-UniRule"/>
</dbReference>
<proteinExistence type="inferred from homology"/>
<evidence type="ECO:0000313" key="6">
    <source>
        <dbReference type="Proteomes" id="UP000229433"/>
    </source>
</evidence>
<dbReference type="AlphaFoldDB" id="A0A2G1VR75"/>
<evidence type="ECO:0000256" key="2">
    <source>
        <dbReference type="ARBA" id="ARBA00022679"/>
    </source>
</evidence>
<dbReference type="PANTHER" id="PTHR21599">
    <property type="entry name" value="GLYCERATE KINASE"/>
    <property type="match status" value="1"/>
</dbReference>
<evidence type="ECO:0008006" key="7">
    <source>
        <dbReference type="Google" id="ProtNLM"/>
    </source>
</evidence>
<dbReference type="NCBIfam" id="TIGR00045">
    <property type="entry name" value="glycerate kinase"/>
    <property type="match status" value="1"/>
</dbReference>
<comment type="similarity">
    <text evidence="1 4">Belongs to the glycerate kinase type-1 family.</text>
</comment>
<dbReference type="InterPro" id="IPR036129">
    <property type="entry name" value="Glycerate_kinase_sf"/>
</dbReference>
<dbReference type="SUPFAM" id="SSF110738">
    <property type="entry name" value="Glycerate kinase I"/>
    <property type="match status" value="1"/>
</dbReference>